<proteinExistence type="predicted"/>
<dbReference type="AlphaFoldDB" id="A0A7N0UNM9"/>
<dbReference type="OMA" id="QHAAINI"/>
<evidence type="ECO:0000313" key="2">
    <source>
        <dbReference type="EnsemblPlants" id="Kaladp0074s0070.1.v1.1"/>
    </source>
</evidence>
<protein>
    <submittedName>
        <fullName evidence="2">Uncharacterized protein</fullName>
    </submittedName>
</protein>
<dbReference type="GO" id="GO:0005794">
    <property type="term" value="C:Golgi apparatus"/>
    <property type="evidence" value="ECO:0007669"/>
    <property type="project" value="TreeGrafter"/>
</dbReference>
<sequence>MRRRSSVPPDLGFPLPTLLLISALLSLKQRVEASIHEYRNEAFVPRHNSFFFHGGSEGMHASAVHNTKDVSDEKSYIRFESITFRRPKKVAEKQNAIQLKTGLVEAIILEVRDRDKIGGSTSHPDDICCNPELSRMGLCRIGEVIIRHNPDTPEWPNRIQTFFEGSNEEAKMDIKVVEINSTGMYYLYFVFCDPELKGTLISGKTVWRNPDGYLPGKMAPMMTF</sequence>
<dbReference type="GO" id="GO:0016020">
    <property type="term" value="C:membrane"/>
    <property type="evidence" value="ECO:0007669"/>
    <property type="project" value="InterPro"/>
</dbReference>
<keyword evidence="3" id="KW-1185">Reference proteome</keyword>
<evidence type="ECO:0000256" key="1">
    <source>
        <dbReference type="SAM" id="SignalP"/>
    </source>
</evidence>
<keyword evidence="1" id="KW-0732">Signal</keyword>
<dbReference type="PANTHER" id="PTHR21229">
    <property type="entry name" value="LUNG SEVEN TRANSMEMBRANE RECEPTOR"/>
    <property type="match status" value="1"/>
</dbReference>
<accession>A0A7N0UNM9</accession>
<name>A0A7N0UNM9_KALFE</name>
<dbReference type="Gramene" id="Kaladp0074s0070.1.v1.1">
    <property type="protein sequence ID" value="Kaladp0074s0070.1.v1.1"/>
    <property type="gene ID" value="Kaladp0074s0070.v1.1"/>
</dbReference>
<dbReference type="PANTHER" id="PTHR21229:SF79">
    <property type="entry name" value="TRANSMEMBRANE PROTEIN 87B-LIKE ISOFORM X1"/>
    <property type="match status" value="1"/>
</dbReference>
<feature type="chain" id="PRO_5029448725" evidence="1">
    <location>
        <begin position="34"/>
        <end position="224"/>
    </location>
</feature>
<dbReference type="Proteomes" id="UP000594263">
    <property type="component" value="Unplaced"/>
</dbReference>
<evidence type="ECO:0000313" key="3">
    <source>
        <dbReference type="Proteomes" id="UP000594263"/>
    </source>
</evidence>
<reference evidence="2" key="1">
    <citation type="submission" date="2021-01" db="UniProtKB">
        <authorList>
            <consortium name="EnsemblPlants"/>
        </authorList>
    </citation>
    <scope>IDENTIFICATION</scope>
</reference>
<dbReference type="InterPro" id="IPR009637">
    <property type="entry name" value="GPR107/GPR108-like"/>
</dbReference>
<organism evidence="2 3">
    <name type="scientific">Kalanchoe fedtschenkoi</name>
    <name type="common">Lavender scallops</name>
    <name type="synonym">South American air plant</name>
    <dbReference type="NCBI Taxonomy" id="63787"/>
    <lineage>
        <taxon>Eukaryota</taxon>
        <taxon>Viridiplantae</taxon>
        <taxon>Streptophyta</taxon>
        <taxon>Embryophyta</taxon>
        <taxon>Tracheophyta</taxon>
        <taxon>Spermatophyta</taxon>
        <taxon>Magnoliopsida</taxon>
        <taxon>eudicotyledons</taxon>
        <taxon>Gunneridae</taxon>
        <taxon>Pentapetalae</taxon>
        <taxon>Saxifragales</taxon>
        <taxon>Crassulaceae</taxon>
        <taxon>Kalanchoe</taxon>
    </lineage>
</organism>
<feature type="signal peptide" evidence="1">
    <location>
        <begin position="1"/>
        <end position="33"/>
    </location>
</feature>
<dbReference type="EnsemblPlants" id="Kaladp0074s0070.1.v1.1">
    <property type="protein sequence ID" value="Kaladp0074s0070.1.v1.1"/>
    <property type="gene ID" value="Kaladp0074s0070.v1.1"/>
</dbReference>